<sequence>MASTTNQVWTLPRPSERKSFDDLKLKERPMPKPAPTQVLIKVHAVSLNYRDLIIAQGQYPLEQKDDELIPASDGAGEIVDVGERVKAEGRWKAGDRVMGIFTQKHLSGSTARAADLSSTLGGGVDGMLAQYVVLEEYGIVRIPSHLSYEQAATLPCAAVTAYNALYGIPSHQLRAGDTVVAQGTGGVSVFALQLAVAAGAQTVITSSSDDKLRKVVSLVPEPLRHLVHTFNYKSDPHWDKKVLEVTGGLGADHIVEVGGPGTLEKSFQSVKQGSVISTIGFVAKGDGEPVNVALHALVKGAIFRGLLVGSRDQFEHMNAILELHRIVPAVDRVFDYHDAAKAYQHQWSQAHVGKVVIRVAA</sequence>
<dbReference type="SMART" id="SM00829">
    <property type="entry name" value="PKS_ER"/>
    <property type="match status" value="1"/>
</dbReference>
<dbReference type="InterPro" id="IPR013154">
    <property type="entry name" value="ADH-like_N"/>
</dbReference>
<name>A0A5C3ETM9_9BASI</name>
<dbReference type="Gene3D" id="3.40.50.720">
    <property type="entry name" value="NAD(P)-binding Rossmann-like Domain"/>
    <property type="match status" value="1"/>
</dbReference>
<organism evidence="2 3">
    <name type="scientific">Pseudozyma flocculosa</name>
    <dbReference type="NCBI Taxonomy" id="84751"/>
    <lineage>
        <taxon>Eukaryota</taxon>
        <taxon>Fungi</taxon>
        <taxon>Dikarya</taxon>
        <taxon>Basidiomycota</taxon>
        <taxon>Ustilaginomycotina</taxon>
        <taxon>Ustilaginomycetes</taxon>
        <taxon>Ustilaginales</taxon>
        <taxon>Ustilaginaceae</taxon>
        <taxon>Pseudozyma</taxon>
    </lineage>
</organism>
<reference evidence="2 3" key="1">
    <citation type="submission" date="2018-03" db="EMBL/GenBank/DDBJ databases">
        <authorList>
            <person name="Guldener U."/>
        </authorList>
    </citation>
    <scope>NUCLEOTIDE SEQUENCE [LARGE SCALE GENOMIC DNA]</scope>
    <source>
        <strain evidence="2 3">DAOM196992</strain>
    </source>
</reference>
<feature type="domain" description="Enoyl reductase (ER)" evidence="1">
    <location>
        <begin position="18"/>
        <end position="357"/>
    </location>
</feature>
<evidence type="ECO:0000259" key="1">
    <source>
        <dbReference type="SMART" id="SM00829"/>
    </source>
</evidence>
<accession>A0A5C3ETM9</accession>
<dbReference type="Gene3D" id="3.90.180.10">
    <property type="entry name" value="Medium-chain alcohol dehydrogenases, catalytic domain"/>
    <property type="match status" value="1"/>
</dbReference>
<dbReference type="SUPFAM" id="SSF51735">
    <property type="entry name" value="NAD(P)-binding Rossmann-fold domains"/>
    <property type="match status" value="1"/>
</dbReference>
<dbReference type="Pfam" id="PF00107">
    <property type="entry name" value="ADH_zinc_N"/>
    <property type="match status" value="1"/>
</dbReference>
<dbReference type="InterPro" id="IPR020843">
    <property type="entry name" value="ER"/>
</dbReference>
<gene>
    <name evidence="2" type="ORF">PSFLO_00661</name>
</gene>
<proteinExistence type="predicted"/>
<evidence type="ECO:0000313" key="2">
    <source>
        <dbReference type="EMBL" id="SPO35190.1"/>
    </source>
</evidence>
<protein>
    <submittedName>
        <fullName evidence="2">Probable Alcohol dehydrogenase</fullName>
    </submittedName>
</protein>
<dbReference type="OrthoDB" id="9930022at2759"/>
<dbReference type="EMBL" id="OOIP01000001">
    <property type="protein sequence ID" value="SPO35190.1"/>
    <property type="molecule type" value="Genomic_DNA"/>
</dbReference>
<dbReference type="InterPro" id="IPR011032">
    <property type="entry name" value="GroES-like_sf"/>
</dbReference>
<dbReference type="Proteomes" id="UP000323386">
    <property type="component" value="Unassembled WGS sequence"/>
</dbReference>
<dbReference type="PANTHER" id="PTHR45033">
    <property type="match status" value="1"/>
</dbReference>
<dbReference type="SUPFAM" id="SSF50129">
    <property type="entry name" value="GroES-like"/>
    <property type="match status" value="1"/>
</dbReference>
<dbReference type="InterPro" id="IPR013149">
    <property type="entry name" value="ADH-like_C"/>
</dbReference>
<evidence type="ECO:0000313" key="3">
    <source>
        <dbReference type="Proteomes" id="UP000323386"/>
    </source>
</evidence>
<dbReference type="CDD" id="cd08276">
    <property type="entry name" value="MDR7"/>
    <property type="match status" value="1"/>
</dbReference>
<dbReference type="InterPro" id="IPR052711">
    <property type="entry name" value="Zinc_ADH-like"/>
</dbReference>
<dbReference type="AlphaFoldDB" id="A0A5C3ETM9"/>
<dbReference type="Pfam" id="PF08240">
    <property type="entry name" value="ADH_N"/>
    <property type="match status" value="1"/>
</dbReference>
<dbReference type="InterPro" id="IPR036291">
    <property type="entry name" value="NAD(P)-bd_dom_sf"/>
</dbReference>
<dbReference type="GO" id="GO:0016491">
    <property type="term" value="F:oxidoreductase activity"/>
    <property type="evidence" value="ECO:0007669"/>
    <property type="project" value="InterPro"/>
</dbReference>
<dbReference type="PANTHER" id="PTHR45033:SF2">
    <property type="entry name" value="ZINC-TYPE ALCOHOL DEHYDROGENASE-LIKE PROTEIN C1773.06C"/>
    <property type="match status" value="1"/>
</dbReference>
<keyword evidence="3" id="KW-1185">Reference proteome</keyword>